<reference evidence="3" key="1">
    <citation type="journal article" date="2011" name="Nat. Biotechnol.">
        <title>The genomic sequence of the Chinese hamster ovary (CHO)-K1 cell line.</title>
        <authorList>
            <person name="Xu X."/>
            <person name="Nagarajan H."/>
            <person name="Lewis N.E."/>
            <person name="Pan S."/>
            <person name="Cai Z."/>
            <person name="Liu X."/>
            <person name="Chen W."/>
            <person name="Xie M."/>
            <person name="Wang W."/>
            <person name="Hammond S."/>
            <person name="Andersen M.R."/>
            <person name="Neff N."/>
            <person name="Passarelli B."/>
            <person name="Koh W."/>
            <person name="Fan H.C."/>
            <person name="Wang J."/>
            <person name="Gui Y."/>
            <person name="Lee K.H."/>
            <person name="Betenbaugh M.J."/>
            <person name="Quake S.R."/>
            <person name="Famili I."/>
            <person name="Palsson B.O."/>
            <person name="Wang J."/>
        </authorList>
    </citation>
    <scope>NUCLEOTIDE SEQUENCE [LARGE SCALE GENOMIC DNA]</scope>
    <source>
        <strain evidence="3">CHO K1 cell line</strain>
    </source>
</reference>
<dbReference type="GlyGen" id="G3IPY3">
    <property type="glycosylation" value="1 site"/>
</dbReference>
<name>G3IPY3_CRIGR</name>
<dbReference type="InParanoid" id="G3IPY3"/>
<evidence type="ECO:0000313" key="3">
    <source>
        <dbReference type="Proteomes" id="UP000001075"/>
    </source>
</evidence>
<accession>G3IPY3</accession>
<evidence type="ECO:0000313" key="2">
    <source>
        <dbReference type="EMBL" id="EGV91288.1"/>
    </source>
</evidence>
<proteinExistence type="predicted"/>
<dbReference type="AlphaFoldDB" id="G3IPY3"/>
<organism evidence="2 3">
    <name type="scientific">Cricetulus griseus</name>
    <name type="common">Chinese hamster</name>
    <name type="synonym">Cricetulus barabensis griseus</name>
    <dbReference type="NCBI Taxonomy" id="10029"/>
    <lineage>
        <taxon>Eukaryota</taxon>
        <taxon>Metazoa</taxon>
        <taxon>Chordata</taxon>
        <taxon>Craniata</taxon>
        <taxon>Vertebrata</taxon>
        <taxon>Euteleostomi</taxon>
        <taxon>Mammalia</taxon>
        <taxon>Eutheria</taxon>
        <taxon>Euarchontoglires</taxon>
        <taxon>Glires</taxon>
        <taxon>Rodentia</taxon>
        <taxon>Myomorpha</taxon>
        <taxon>Muroidea</taxon>
        <taxon>Cricetidae</taxon>
        <taxon>Cricetinae</taxon>
        <taxon>Cricetulus</taxon>
    </lineage>
</organism>
<gene>
    <name evidence="2" type="ORF">I79_026068</name>
</gene>
<dbReference type="Proteomes" id="UP000001075">
    <property type="component" value="Unassembled WGS sequence"/>
</dbReference>
<sequence length="51" mass="5518">MERVRSHLARTLAGLSARGLGLTQLLRLLGPPDRLQPSLGRSPPTCTPSLR</sequence>
<dbReference type="EMBL" id="JH018861">
    <property type="protein sequence ID" value="EGV91288.1"/>
    <property type="molecule type" value="Genomic_DNA"/>
</dbReference>
<evidence type="ECO:0000256" key="1">
    <source>
        <dbReference type="SAM" id="MobiDB-lite"/>
    </source>
</evidence>
<feature type="region of interest" description="Disordered" evidence="1">
    <location>
        <begin position="31"/>
        <end position="51"/>
    </location>
</feature>
<protein>
    <submittedName>
        <fullName evidence="2">Uncharacterized protein</fullName>
    </submittedName>
</protein>